<dbReference type="SUPFAM" id="SSF50965">
    <property type="entry name" value="Galactose oxidase, central domain"/>
    <property type="match status" value="1"/>
</dbReference>
<evidence type="ECO:0000313" key="6">
    <source>
        <dbReference type="EMBL" id="PNW84536.1"/>
    </source>
</evidence>
<feature type="signal peptide" evidence="3">
    <location>
        <begin position="1"/>
        <end position="32"/>
    </location>
</feature>
<proteinExistence type="predicted"/>
<dbReference type="InterPro" id="IPR011043">
    <property type="entry name" value="Gal_Oxase/kelch_b-propeller"/>
</dbReference>
<dbReference type="EMBL" id="CM008964">
    <property type="protein sequence ID" value="PNW84536.1"/>
    <property type="molecule type" value="Genomic_DNA"/>
</dbReference>
<evidence type="ECO:0000256" key="3">
    <source>
        <dbReference type="SAM" id="SignalP"/>
    </source>
</evidence>
<dbReference type="InterPro" id="IPR015202">
    <property type="entry name" value="GO-like_E_set"/>
</dbReference>
<dbReference type="PANTHER" id="PTHR32208:SF21">
    <property type="entry name" value="LOW QUALITY PROTEIN: ALDEHYDE OXIDASE GLOX-LIKE"/>
    <property type="match status" value="1"/>
</dbReference>
<dbReference type="InParanoid" id="A0A2K3DVJ0"/>
<dbReference type="GeneID" id="5721205"/>
<protein>
    <submittedName>
        <fullName evidence="6">Uncharacterized protein</fullName>
    </submittedName>
</protein>
<dbReference type="SUPFAM" id="SSF81296">
    <property type="entry name" value="E set domains"/>
    <property type="match status" value="1"/>
</dbReference>
<gene>
    <name evidence="6" type="ORF">CHLRE_03g146767v5</name>
</gene>
<dbReference type="Gene3D" id="2.60.40.10">
    <property type="entry name" value="Immunoglobulins"/>
    <property type="match status" value="1"/>
</dbReference>
<dbReference type="Pfam" id="PF07250">
    <property type="entry name" value="Glyoxal_oxid_N"/>
    <property type="match status" value="1"/>
</dbReference>
<evidence type="ECO:0000313" key="7">
    <source>
        <dbReference type="Proteomes" id="UP000006906"/>
    </source>
</evidence>
<dbReference type="PaxDb" id="3055-EDP01374"/>
<dbReference type="RefSeq" id="XP_042925596.1">
    <property type="nucleotide sequence ID" value="XM_043060467.1"/>
</dbReference>
<name>A0A2K3DVJ0_CHLRE</name>
<dbReference type="InterPro" id="IPR014756">
    <property type="entry name" value="Ig_E-set"/>
</dbReference>
<accession>A0A2K3DVJ0</accession>
<evidence type="ECO:0000256" key="2">
    <source>
        <dbReference type="SAM" id="MobiDB-lite"/>
    </source>
</evidence>
<feature type="domain" description="Galactose oxidase-like Early set" evidence="5">
    <location>
        <begin position="549"/>
        <end position="651"/>
    </location>
</feature>
<keyword evidence="1 3" id="KW-0732">Signal</keyword>
<dbReference type="KEGG" id="cre:CHLRE_03g146767v5"/>
<dbReference type="InterPro" id="IPR037293">
    <property type="entry name" value="Gal_Oxidase_central_sf"/>
</dbReference>
<sequence>MKQPRRGGEPGTAAAFCCAVLAVLLFTQSALADKSVTRNAVATDAAVANDEQPHHDTFSSGHTDPLVAQEVAQEATPPPPRYRRPPPSPFSKTTRPPRPITIANSPSTPPPPPNPPPPPPPVITPPATAGSFVKLDTLAPVVALAMSNVPFTRKYLLFERAYGPSEVAMGFVVRPTGGTVDLDTNKTTNFSPAYNPGCSGVGHLPDNKIYTYGGDVPSAPRGMGDGRNKIMVFDPAANKLVVVGTMQKNRWYPSPLTLINGKVLIVGGTDIGLVPPTWDFAELWDPAAPASPTVKVTMPANLVKYMGLNWYPFMQLLSNGDILWFVEKGGAITDGNFNHIVDLPPFPASITHCTMFPKTSSISVLAMGPPTYDLSFVIFGGGDCSNSATIKSVNIPPAASTSLRLDITKCGSSYCFTKGWEVEDMLGVPRVMGDSTLLPNGKVLLHGGAQFGGANSGEGWSTKANFQSLVYDPYKPAGQRYSKMDFAPIARVYHSANCLDPSGKVLVAGCENCGAYQQLATGMSLSPNAPLEMRLEFAVPVEIGTGVVRPIIIAAPEAITKGTTFKVSYSYPGGGAITRVALVAPCAATHSINMGQRVIYLQVLSATPAGTLTVAAPPSALMGKALLGPFLLFLVADGAALGPVYSEGVWLTLN</sequence>
<dbReference type="ExpressionAtlas" id="A0A2K3DVJ0">
    <property type="expression patterns" value="differential"/>
</dbReference>
<feature type="compositionally biased region" description="Pro residues" evidence="2">
    <location>
        <begin position="76"/>
        <end position="89"/>
    </location>
</feature>
<dbReference type="STRING" id="3055.A0A2K3DVJ0"/>
<dbReference type="Gramene" id="PNW84536">
    <property type="protein sequence ID" value="PNW84536"/>
    <property type="gene ID" value="CHLRE_03g146767v5"/>
</dbReference>
<dbReference type="Proteomes" id="UP000006906">
    <property type="component" value="Chromosome 3"/>
</dbReference>
<feature type="chain" id="PRO_5014370858" evidence="3">
    <location>
        <begin position="33"/>
        <end position="654"/>
    </location>
</feature>
<dbReference type="Gene3D" id="2.130.10.80">
    <property type="entry name" value="Galactose oxidase/kelch, beta-propeller"/>
    <property type="match status" value="1"/>
</dbReference>
<dbReference type="AlphaFoldDB" id="A0A2K3DVJ0"/>
<keyword evidence="7" id="KW-1185">Reference proteome</keyword>
<dbReference type="InterPro" id="IPR009880">
    <property type="entry name" value="Glyoxal_oxidase_N"/>
</dbReference>
<dbReference type="Pfam" id="PF09118">
    <property type="entry name" value="GO-like_E_set"/>
    <property type="match status" value="1"/>
</dbReference>
<dbReference type="OrthoDB" id="2019572at2759"/>
<dbReference type="CDD" id="cd02851">
    <property type="entry name" value="E_set_GO_C"/>
    <property type="match status" value="1"/>
</dbReference>
<feature type="region of interest" description="Disordered" evidence="2">
    <location>
        <begin position="71"/>
        <end position="125"/>
    </location>
</feature>
<reference evidence="6 7" key="1">
    <citation type="journal article" date="2007" name="Science">
        <title>The Chlamydomonas genome reveals the evolution of key animal and plant functions.</title>
        <authorList>
            <person name="Merchant S.S."/>
            <person name="Prochnik S.E."/>
            <person name="Vallon O."/>
            <person name="Harris E.H."/>
            <person name="Karpowicz S.J."/>
            <person name="Witman G.B."/>
            <person name="Terry A."/>
            <person name="Salamov A."/>
            <person name="Fritz-Laylin L.K."/>
            <person name="Marechal-Drouard L."/>
            <person name="Marshall W.F."/>
            <person name="Qu L.H."/>
            <person name="Nelson D.R."/>
            <person name="Sanderfoot A.A."/>
            <person name="Spalding M.H."/>
            <person name="Kapitonov V.V."/>
            <person name="Ren Q."/>
            <person name="Ferris P."/>
            <person name="Lindquist E."/>
            <person name="Shapiro H."/>
            <person name="Lucas S.M."/>
            <person name="Grimwood J."/>
            <person name="Schmutz J."/>
            <person name="Cardol P."/>
            <person name="Cerutti H."/>
            <person name="Chanfreau G."/>
            <person name="Chen C.L."/>
            <person name="Cognat V."/>
            <person name="Croft M.T."/>
            <person name="Dent R."/>
            <person name="Dutcher S."/>
            <person name="Fernandez E."/>
            <person name="Fukuzawa H."/>
            <person name="Gonzalez-Ballester D."/>
            <person name="Gonzalez-Halphen D."/>
            <person name="Hallmann A."/>
            <person name="Hanikenne M."/>
            <person name="Hippler M."/>
            <person name="Inwood W."/>
            <person name="Jabbari K."/>
            <person name="Kalanon M."/>
            <person name="Kuras R."/>
            <person name="Lefebvre P.A."/>
            <person name="Lemaire S.D."/>
            <person name="Lobanov A.V."/>
            <person name="Lohr M."/>
            <person name="Manuell A."/>
            <person name="Meier I."/>
            <person name="Mets L."/>
            <person name="Mittag M."/>
            <person name="Mittelmeier T."/>
            <person name="Moroney J.V."/>
            <person name="Moseley J."/>
            <person name="Napoli C."/>
            <person name="Nedelcu A.M."/>
            <person name="Niyogi K."/>
            <person name="Novoselov S.V."/>
            <person name="Paulsen I.T."/>
            <person name="Pazour G."/>
            <person name="Purton S."/>
            <person name="Ral J.P."/>
            <person name="Riano-Pachon D.M."/>
            <person name="Riekhof W."/>
            <person name="Rymarquis L."/>
            <person name="Schroda M."/>
            <person name="Stern D."/>
            <person name="Umen J."/>
            <person name="Willows R."/>
            <person name="Wilson N."/>
            <person name="Zimmer S.L."/>
            <person name="Allmer J."/>
            <person name="Balk J."/>
            <person name="Bisova K."/>
            <person name="Chen C.J."/>
            <person name="Elias M."/>
            <person name="Gendler K."/>
            <person name="Hauser C."/>
            <person name="Lamb M.R."/>
            <person name="Ledford H."/>
            <person name="Long J.C."/>
            <person name="Minagawa J."/>
            <person name="Page M.D."/>
            <person name="Pan J."/>
            <person name="Pootakham W."/>
            <person name="Roje S."/>
            <person name="Rose A."/>
            <person name="Stahlberg E."/>
            <person name="Terauchi A.M."/>
            <person name="Yang P."/>
            <person name="Ball S."/>
            <person name="Bowler C."/>
            <person name="Dieckmann C.L."/>
            <person name="Gladyshev V.N."/>
            <person name="Green P."/>
            <person name="Jorgensen R."/>
            <person name="Mayfield S."/>
            <person name="Mueller-Roeber B."/>
            <person name="Rajamani S."/>
            <person name="Sayre R.T."/>
            <person name="Brokstein P."/>
            <person name="Dubchak I."/>
            <person name="Goodstein D."/>
            <person name="Hornick L."/>
            <person name="Huang Y.W."/>
            <person name="Jhaveri J."/>
            <person name="Luo Y."/>
            <person name="Martinez D."/>
            <person name="Ngau W.C."/>
            <person name="Otillar B."/>
            <person name="Poliakov A."/>
            <person name="Porter A."/>
            <person name="Szajkowski L."/>
            <person name="Werner G."/>
            <person name="Zhou K."/>
            <person name="Grigoriev I.V."/>
            <person name="Rokhsar D.S."/>
            <person name="Grossman A.R."/>
        </authorList>
    </citation>
    <scope>NUCLEOTIDE SEQUENCE [LARGE SCALE GENOMIC DNA]</scope>
    <source>
        <strain evidence="7">CC-503</strain>
    </source>
</reference>
<evidence type="ECO:0000259" key="4">
    <source>
        <dbReference type="Pfam" id="PF07250"/>
    </source>
</evidence>
<evidence type="ECO:0000256" key="1">
    <source>
        <dbReference type="ARBA" id="ARBA00022729"/>
    </source>
</evidence>
<evidence type="ECO:0000259" key="5">
    <source>
        <dbReference type="Pfam" id="PF09118"/>
    </source>
</evidence>
<dbReference type="InterPro" id="IPR013783">
    <property type="entry name" value="Ig-like_fold"/>
</dbReference>
<feature type="compositionally biased region" description="Pro residues" evidence="2">
    <location>
        <begin position="107"/>
        <end position="124"/>
    </location>
</feature>
<organism evidence="6 7">
    <name type="scientific">Chlamydomonas reinhardtii</name>
    <name type="common">Chlamydomonas smithii</name>
    <dbReference type="NCBI Taxonomy" id="3055"/>
    <lineage>
        <taxon>Eukaryota</taxon>
        <taxon>Viridiplantae</taxon>
        <taxon>Chlorophyta</taxon>
        <taxon>core chlorophytes</taxon>
        <taxon>Chlorophyceae</taxon>
        <taxon>CS clade</taxon>
        <taxon>Chlamydomonadales</taxon>
        <taxon>Chlamydomonadaceae</taxon>
        <taxon>Chlamydomonas</taxon>
    </lineage>
</organism>
<feature type="domain" description="Glyoxal oxidase N-terminal" evidence="4">
    <location>
        <begin position="222"/>
        <end position="518"/>
    </location>
</feature>
<dbReference type="PANTHER" id="PTHR32208">
    <property type="entry name" value="SECRETED PROTEIN-RELATED"/>
    <property type="match status" value="1"/>
</dbReference>